<protein>
    <submittedName>
        <fullName evidence="2">Uncharacterized protein</fullName>
    </submittedName>
</protein>
<keyword evidence="3" id="KW-1185">Reference proteome</keyword>
<evidence type="ECO:0000313" key="2">
    <source>
        <dbReference type="EMBL" id="KAF7813827.1"/>
    </source>
</evidence>
<evidence type="ECO:0000256" key="1">
    <source>
        <dbReference type="SAM" id="MobiDB-lite"/>
    </source>
</evidence>
<dbReference type="Proteomes" id="UP000634136">
    <property type="component" value="Unassembled WGS sequence"/>
</dbReference>
<dbReference type="EMBL" id="JAAIUW010000010">
    <property type="protein sequence ID" value="KAF7813827.1"/>
    <property type="molecule type" value="Genomic_DNA"/>
</dbReference>
<dbReference type="AlphaFoldDB" id="A0A834T4V5"/>
<accession>A0A834T4V5</accession>
<evidence type="ECO:0000313" key="3">
    <source>
        <dbReference type="Proteomes" id="UP000634136"/>
    </source>
</evidence>
<sequence length="25" mass="2977">MGPRRRFSPRSEQARDCQVFRLGNI</sequence>
<proteinExistence type="predicted"/>
<feature type="region of interest" description="Disordered" evidence="1">
    <location>
        <begin position="1"/>
        <end position="25"/>
    </location>
</feature>
<comment type="caution">
    <text evidence="2">The sequence shown here is derived from an EMBL/GenBank/DDBJ whole genome shotgun (WGS) entry which is preliminary data.</text>
</comment>
<reference evidence="2" key="1">
    <citation type="submission" date="2020-09" db="EMBL/GenBank/DDBJ databases">
        <title>Genome-Enabled Discovery of Anthraquinone Biosynthesis in Senna tora.</title>
        <authorList>
            <person name="Kang S.-H."/>
            <person name="Pandey R.P."/>
            <person name="Lee C.-M."/>
            <person name="Sim J.-S."/>
            <person name="Jeong J.-T."/>
            <person name="Choi B.-S."/>
            <person name="Jung M."/>
            <person name="Ginzburg D."/>
            <person name="Zhao K."/>
            <person name="Won S.Y."/>
            <person name="Oh T.-J."/>
            <person name="Yu Y."/>
            <person name="Kim N.-H."/>
            <person name="Lee O.R."/>
            <person name="Lee T.-H."/>
            <person name="Bashyal P."/>
            <person name="Kim T.-S."/>
            <person name="Lee W.-H."/>
            <person name="Kawkins C."/>
            <person name="Kim C.-K."/>
            <person name="Kim J.S."/>
            <person name="Ahn B.O."/>
            <person name="Rhee S.Y."/>
            <person name="Sohng J.K."/>
        </authorList>
    </citation>
    <scope>NUCLEOTIDE SEQUENCE</scope>
    <source>
        <tissue evidence="2">Leaf</tissue>
    </source>
</reference>
<gene>
    <name evidence="2" type="ORF">G2W53_034803</name>
</gene>
<organism evidence="2 3">
    <name type="scientific">Senna tora</name>
    <dbReference type="NCBI Taxonomy" id="362788"/>
    <lineage>
        <taxon>Eukaryota</taxon>
        <taxon>Viridiplantae</taxon>
        <taxon>Streptophyta</taxon>
        <taxon>Embryophyta</taxon>
        <taxon>Tracheophyta</taxon>
        <taxon>Spermatophyta</taxon>
        <taxon>Magnoliopsida</taxon>
        <taxon>eudicotyledons</taxon>
        <taxon>Gunneridae</taxon>
        <taxon>Pentapetalae</taxon>
        <taxon>rosids</taxon>
        <taxon>fabids</taxon>
        <taxon>Fabales</taxon>
        <taxon>Fabaceae</taxon>
        <taxon>Caesalpinioideae</taxon>
        <taxon>Cassia clade</taxon>
        <taxon>Senna</taxon>
    </lineage>
</organism>
<name>A0A834T4V5_9FABA</name>